<dbReference type="InterPro" id="IPR000092">
    <property type="entry name" value="Polyprenyl_synt"/>
</dbReference>
<dbReference type="Proteomes" id="UP001168821">
    <property type="component" value="Unassembled WGS sequence"/>
</dbReference>
<dbReference type="GO" id="GO:0042811">
    <property type="term" value="P:pheromone biosynthetic process"/>
    <property type="evidence" value="ECO:0007669"/>
    <property type="project" value="UniProtKB-ARBA"/>
</dbReference>
<dbReference type="GO" id="GO:0004659">
    <property type="term" value="F:prenyltransferase activity"/>
    <property type="evidence" value="ECO:0007669"/>
    <property type="project" value="InterPro"/>
</dbReference>
<evidence type="ECO:0008006" key="6">
    <source>
        <dbReference type="Google" id="ProtNLM"/>
    </source>
</evidence>
<evidence type="ECO:0000256" key="3">
    <source>
        <dbReference type="RuleBase" id="RU004466"/>
    </source>
</evidence>
<sequence length="310" mass="35953">MESDIEPHVLTSKYADKERQHLLVQSIVHTSKMPNKSMAPKLIEALNFWFKLPNDKLDKVINIFRLIQATNNTIIDVSENAMARNGKSTANSVYSLADALNSSYYCCFLILERLRDLENFEAVKFGNEYFLDSSKGYGLETYWRDNIICPSEEEYVRMGTLKTGSVIRIVIKLMQLLSGNKKDLTKLTNSLAQFFHIYDDYVSLHAMDDYLLNKNGTDMISEGKFSFPMVHAICTKPNDVQLLNILRQKTKEEELIKYCLKLLEKFGSLEYTKQILKNLKEEAEKEMKQMEENPHMKKIFEDILSKLKIN</sequence>
<protein>
    <recommendedName>
        <fullName evidence="6">Geranylgeranyl pyrophosphate synthase</fullName>
    </recommendedName>
</protein>
<dbReference type="PANTHER" id="PTHR12001:SF44">
    <property type="entry name" value="GERANYLGERANYL PYROPHOSPHATE SYNTHASE"/>
    <property type="match status" value="1"/>
</dbReference>
<dbReference type="PANTHER" id="PTHR12001">
    <property type="entry name" value="GERANYLGERANYL PYROPHOSPHATE SYNTHASE"/>
    <property type="match status" value="1"/>
</dbReference>
<dbReference type="EMBL" id="JALNTZ010000007">
    <property type="protein sequence ID" value="KAJ3645844.1"/>
    <property type="molecule type" value="Genomic_DNA"/>
</dbReference>
<dbReference type="SUPFAM" id="SSF48576">
    <property type="entry name" value="Terpenoid synthases"/>
    <property type="match status" value="1"/>
</dbReference>
<comment type="similarity">
    <text evidence="3">Belongs to the FPP/GGPP synthase family.</text>
</comment>
<comment type="caution">
    <text evidence="4">The sequence shown here is derived from an EMBL/GenBank/DDBJ whole genome shotgun (WGS) entry which is preliminary data.</text>
</comment>
<dbReference type="GO" id="GO:0046872">
    <property type="term" value="F:metal ion binding"/>
    <property type="evidence" value="ECO:0007669"/>
    <property type="project" value="UniProtKB-KW"/>
</dbReference>
<accession>A0AA38HYQ6</accession>
<dbReference type="GO" id="GO:0008299">
    <property type="term" value="P:isoprenoid biosynthetic process"/>
    <property type="evidence" value="ECO:0007669"/>
    <property type="project" value="InterPro"/>
</dbReference>
<organism evidence="4 5">
    <name type="scientific">Zophobas morio</name>
    <dbReference type="NCBI Taxonomy" id="2755281"/>
    <lineage>
        <taxon>Eukaryota</taxon>
        <taxon>Metazoa</taxon>
        <taxon>Ecdysozoa</taxon>
        <taxon>Arthropoda</taxon>
        <taxon>Hexapoda</taxon>
        <taxon>Insecta</taxon>
        <taxon>Pterygota</taxon>
        <taxon>Neoptera</taxon>
        <taxon>Endopterygota</taxon>
        <taxon>Coleoptera</taxon>
        <taxon>Polyphaga</taxon>
        <taxon>Cucujiformia</taxon>
        <taxon>Tenebrionidae</taxon>
        <taxon>Zophobas</taxon>
    </lineage>
</organism>
<evidence type="ECO:0000313" key="4">
    <source>
        <dbReference type="EMBL" id="KAJ3645844.1"/>
    </source>
</evidence>
<evidence type="ECO:0000256" key="2">
    <source>
        <dbReference type="ARBA" id="ARBA00022842"/>
    </source>
</evidence>
<keyword evidence="1" id="KW-0479">Metal-binding</keyword>
<reference evidence="4" key="1">
    <citation type="journal article" date="2023" name="G3 (Bethesda)">
        <title>Whole genome assemblies of Zophobas morio and Tenebrio molitor.</title>
        <authorList>
            <person name="Kaur S."/>
            <person name="Stinson S.A."/>
            <person name="diCenzo G.C."/>
        </authorList>
    </citation>
    <scope>NUCLEOTIDE SEQUENCE</scope>
    <source>
        <strain evidence="4">QUZm001</strain>
    </source>
</reference>
<proteinExistence type="inferred from homology"/>
<keyword evidence="5" id="KW-1185">Reference proteome</keyword>
<dbReference type="AlphaFoldDB" id="A0AA38HYQ6"/>
<evidence type="ECO:0000256" key="1">
    <source>
        <dbReference type="ARBA" id="ARBA00022723"/>
    </source>
</evidence>
<name>A0AA38HYQ6_9CUCU</name>
<keyword evidence="2" id="KW-0460">Magnesium</keyword>
<dbReference type="InterPro" id="IPR008949">
    <property type="entry name" value="Isoprenoid_synthase_dom_sf"/>
</dbReference>
<evidence type="ECO:0000313" key="5">
    <source>
        <dbReference type="Proteomes" id="UP001168821"/>
    </source>
</evidence>
<dbReference type="Gene3D" id="1.10.600.10">
    <property type="entry name" value="Farnesyl Diphosphate Synthase"/>
    <property type="match status" value="1"/>
</dbReference>
<dbReference type="CDD" id="cd00385">
    <property type="entry name" value="Isoprenoid_Biosyn_C1"/>
    <property type="match status" value="1"/>
</dbReference>
<dbReference type="Pfam" id="PF00348">
    <property type="entry name" value="polyprenyl_synt"/>
    <property type="match status" value="1"/>
</dbReference>
<keyword evidence="3" id="KW-0808">Transferase</keyword>
<gene>
    <name evidence="4" type="ORF">Zmor_023470</name>
</gene>